<dbReference type="Gene3D" id="3.30.420.10">
    <property type="entry name" value="Ribonuclease H-like superfamily/Ribonuclease H"/>
    <property type="match status" value="1"/>
</dbReference>
<dbReference type="EMBL" id="JAGGLR010000032">
    <property type="protein sequence ID" value="MBP2067587.1"/>
    <property type="molecule type" value="Genomic_DNA"/>
</dbReference>
<organism evidence="3 4">
    <name type="scientific">Streptomyces iranensis</name>
    <dbReference type="NCBI Taxonomy" id="576784"/>
    <lineage>
        <taxon>Bacteria</taxon>
        <taxon>Bacillati</taxon>
        <taxon>Actinomycetota</taxon>
        <taxon>Actinomycetes</taxon>
        <taxon>Kitasatosporales</taxon>
        <taxon>Streptomycetaceae</taxon>
        <taxon>Streptomyces</taxon>
        <taxon>Streptomyces violaceusniger group</taxon>
    </lineage>
</organism>
<dbReference type="Proteomes" id="UP000756710">
    <property type="component" value="Unassembled WGS sequence"/>
</dbReference>
<accession>A0ABS4N6D3</accession>
<keyword evidence="4" id="KW-1185">Reference proteome</keyword>
<name>A0ABS4N6D3_9ACTN</name>
<feature type="region of interest" description="Disordered" evidence="1">
    <location>
        <begin position="472"/>
        <end position="532"/>
    </location>
</feature>
<reference evidence="3 4" key="1">
    <citation type="submission" date="2021-03" db="EMBL/GenBank/DDBJ databases">
        <title>Genomic Encyclopedia of Type Strains, Phase IV (KMG-IV): sequencing the most valuable type-strain genomes for metagenomic binning, comparative biology and taxonomic classification.</title>
        <authorList>
            <person name="Goeker M."/>
        </authorList>
    </citation>
    <scope>NUCLEOTIDE SEQUENCE [LARGE SCALE GENOMIC DNA]</scope>
    <source>
        <strain evidence="3 4">DSM 41954</strain>
    </source>
</reference>
<dbReference type="InterPro" id="IPR012337">
    <property type="entry name" value="RNaseH-like_sf"/>
</dbReference>
<proteinExistence type="predicted"/>
<dbReference type="InterPro" id="IPR001584">
    <property type="entry name" value="Integrase_cat-core"/>
</dbReference>
<comment type="caution">
    <text evidence="3">The sequence shown here is derived from an EMBL/GenBank/DDBJ whole genome shotgun (WGS) entry which is preliminary data.</text>
</comment>
<evidence type="ECO:0000256" key="1">
    <source>
        <dbReference type="SAM" id="MobiDB-lite"/>
    </source>
</evidence>
<evidence type="ECO:0000259" key="2">
    <source>
        <dbReference type="PROSITE" id="PS50994"/>
    </source>
</evidence>
<feature type="domain" description="Integrase catalytic" evidence="2">
    <location>
        <begin position="152"/>
        <end position="349"/>
    </location>
</feature>
<dbReference type="RefSeq" id="WP_209469077.1">
    <property type="nucleotide sequence ID" value="NZ_BAABDR010000100.1"/>
</dbReference>
<dbReference type="PANTHER" id="PTHR35004">
    <property type="entry name" value="TRANSPOSASE RV3428C-RELATED"/>
    <property type="match status" value="1"/>
</dbReference>
<evidence type="ECO:0000313" key="4">
    <source>
        <dbReference type="Proteomes" id="UP000756710"/>
    </source>
</evidence>
<dbReference type="SUPFAM" id="SSF53098">
    <property type="entry name" value="Ribonuclease H-like"/>
    <property type="match status" value="1"/>
</dbReference>
<protein>
    <submittedName>
        <fullName evidence="3">Transposase</fullName>
    </submittedName>
</protein>
<sequence>MPRTSTDASSDDPEHAPRRRREKKKLLAAAVRSLMELRQRSDMTSADVKTVARTLGVHERTVWRRLEKAQALGTADLPERPRFTITEEIRIKLAYHHGNIKAVHLEMLDEAADARDVPSLSTLHRTVKRDLPPGDLAGLREGILASRAHDPHLRRPPTCRNEEWEGDHKQVPILVWADGRLVKPWVTWFCDCHTGMTMGWAVTPHYPHRASILAALRACILTDEVHGPAGGLPRRIRIDRGRDFLSRAVTEAMGCFSVQVDVLPPYTPHRKGSIENLNLAATSMFFSTLPRYTKAQKLDTKRRVGDKDPALSVEAFVDLFAKWVRTRNAEHRMQGYGDVTPLESWLSDDTPLREPPLEDLHVFLLEEERSTRVIHGHGIRWQNRDYVGAWMTGRTGTQVRIRYQPHHPRAIEVFDAHTDQHLGTAHLADEASEDEIRAVYEARDERVRRLRRDLADAKRRRRRRFQAVTQAEPARTAGTMTRAQAAAELASTRRSRAKDDGIPAGYMPRRVTPGARWAMPAPASTEENSTAR</sequence>
<evidence type="ECO:0000313" key="3">
    <source>
        <dbReference type="EMBL" id="MBP2067587.1"/>
    </source>
</evidence>
<dbReference type="InterPro" id="IPR036397">
    <property type="entry name" value="RNaseH_sf"/>
</dbReference>
<feature type="region of interest" description="Disordered" evidence="1">
    <location>
        <begin position="1"/>
        <end position="23"/>
    </location>
</feature>
<gene>
    <name evidence="3" type="ORF">J2Z30_008654</name>
</gene>
<dbReference type="Pfam" id="PF09299">
    <property type="entry name" value="Mu-transpos_C"/>
    <property type="match status" value="1"/>
</dbReference>
<dbReference type="PROSITE" id="PS50994">
    <property type="entry name" value="INTEGRASE"/>
    <property type="match status" value="1"/>
</dbReference>
<dbReference type="PANTHER" id="PTHR35004:SF6">
    <property type="entry name" value="TRANSPOSASE"/>
    <property type="match status" value="1"/>
</dbReference>
<dbReference type="InterPro" id="IPR015378">
    <property type="entry name" value="Transposase-like_Mu_C"/>
</dbReference>